<reference evidence="1 2" key="1">
    <citation type="submission" date="2016-11" db="EMBL/GenBank/DDBJ databases">
        <title>Draft Genome Sequences of Nine Cyanobacterial Strains from Diverse Habitats.</title>
        <authorList>
            <person name="Zhu T."/>
            <person name="Hou S."/>
            <person name="Lu X."/>
            <person name="Hess W.R."/>
        </authorList>
    </citation>
    <scope>NUCLEOTIDE SEQUENCE [LARGE SCALE GENOMIC DNA]</scope>
    <source>
        <strain evidence="1 2">NIES-30</strain>
    </source>
</reference>
<dbReference type="RefSeq" id="WP_073607303.1">
    <property type="nucleotide sequence ID" value="NZ_MRCG01000002.1"/>
</dbReference>
<sequence>MNPAVAFTLILLSLMLGSGVVSASWGFTLGRQALTGVRQPETRPTSGSPVAREAGAASHGNVVLINEAEVLEQVKARVNGGGQ</sequence>
<dbReference type="Proteomes" id="UP000185557">
    <property type="component" value="Unassembled WGS sequence"/>
</dbReference>
<keyword evidence="2" id="KW-1185">Reference proteome</keyword>
<protein>
    <submittedName>
        <fullName evidence="1">Uncharacterized protein</fullName>
    </submittedName>
</protein>
<name>A0A1U7J978_9CYAN</name>
<gene>
    <name evidence="1" type="ORF">NIES30_04990</name>
</gene>
<dbReference type="AlphaFoldDB" id="A0A1U7J978"/>
<proteinExistence type="predicted"/>
<comment type="caution">
    <text evidence="1">The sequence shown here is derived from an EMBL/GenBank/DDBJ whole genome shotgun (WGS) entry which is preliminary data.</text>
</comment>
<dbReference type="EMBL" id="MRCG01000002">
    <property type="protein sequence ID" value="OKH50063.1"/>
    <property type="molecule type" value="Genomic_DNA"/>
</dbReference>
<accession>A0A1U7J978</accession>
<dbReference type="OrthoDB" id="467587at2"/>
<evidence type="ECO:0000313" key="1">
    <source>
        <dbReference type="EMBL" id="OKH50063.1"/>
    </source>
</evidence>
<evidence type="ECO:0000313" key="2">
    <source>
        <dbReference type="Proteomes" id="UP000185557"/>
    </source>
</evidence>
<organism evidence="1 2">
    <name type="scientific">Phormidium tenue NIES-30</name>
    <dbReference type="NCBI Taxonomy" id="549789"/>
    <lineage>
        <taxon>Bacteria</taxon>
        <taxon>Bacillati</taxon>
        <taxon>Cyanobacteriota</taxon>
        <taxon>Cyanophyceae</taxon>
        <taxon>Oscillatoriophycideae</taxon>
        <taxon>Oscillatoriales</taxon>
        <taxon>Oscillatoriaceae</taxon>
        <taxon>Phormidium</taxon>
    </lineage>
</organism>
<dbReference type="STRING" id="549789.NIES30_04990"/>